<dbReference type="SUPFAM" id="SSF55120">
    <property type="entry name" value="Pseudouridine synthase"/>
    <property type="match status" value="1"/>
</dbReference>
<dbReference type="InterPro" id="IPR020095">
    <property type="entry name" value="PsdUridine_synth_TruA_C"/>
</dbReference>
<dbReference type="PIRSF" id="PIRSF001430">
    <property type="entry name" value="tRNA_psdUrid_synth"/>
    <property type="match status" value="1"/>
</dbReference>
<evidence type="ECO:0000313" key="10">
    <source>
        <dbReference type="Proteomes" id="UP000584587"/>
    </source>
</evidence>
<comment type="subunit">
    <text evidence="4">Homodimer.</text>
</comment>
<dbReference type="Gene3D" id="3.30.70.580">
    <property type="entry name" value="Pseudouridine synthase I, catalytic domain, N-terminal subdomain"/>
    <property type="match status" value="1"/>
</dbReference>
<evidence type="ECO:0000256" key="6">
    <source>
        <dbReference type="PIRSR" id="PIRSR001430-2"/>
    </source>
</evidence>
<dbReference type="EMBL" id="JAAVVK010000002">
    <property type="protein sequence ID" value="NKE38685.1"/>
    <property type="molecule type" value="Genomic_DNA"/>
</dbReference>
<dbReference type="PANTHER" id="PTHR11142:SF0">
    <property type="entry name" value="TRNA PSEUDOURIDINE SYNTHASE-LIKE 1"/>
    <property type="match status" value="1"/>
</dbReference>
<comment type="caution">
    <text evidence="9">The sequence shown here is derived from an EMBL/GenBank/DDBJ whole genome shotgun (WGS) entry which is preliminary data.</text>
</comment>
<evidence type="ECO:0000256" key="1">
    <source>
        <dbReference type="ARBA" id="ARBA00009375"/>
    </source>
</evidence>
<dbReference type="InterPro" id="IPR020097">
    <property type="entry name" value="PsdUridine_synth_TruA_a/b_dom"/>
</dbReference>
<feature type="binding site" evidence="4 6">
    <location>
        <position position="124"/>
    </location>
    <ligand>
        <name>substrate</name>
    </ligand>
</feature>
<reference evidence="9 10" key="1">
    <citation type="submission" date="2020-04" db="EMBL/GenBank/DDBJ databases">
        <title>Complete genome sequence of Spiroplasma platyhelix ATCC 51748, an insect isolate.</title>
        <authorList>
            <person name="Green E.A."/>
            <person name="Klassen J.L."/>
        </authorList>
    </citation>
    <scope>NUCLEOTIDE SEQUENCE [LARGE SCALE GENOMIC DNA]</scope>
    <source>
        <strain evidence="9 10">PALS-1</strain>
    </source>
</reference>
<comment type="function">
    <text evidence="4">Formation of pseudouridine at positions 38, 39 and 40 in the anticodon stem and loop of transfer RNAs.</text>
</comment>
<evidence type="ECO:0000256" key="7">
    <source>
        <dbReference type="RuleBase" id="RU003792"/>
    </source>
</evidence>
<dbReference type="GO" id="GO:0003723">
    <property type="term" value="F:RNA binding"/>
    <property type="evidence" value="ECO:0007669"/>
    <property type="project" value="InterPro"/>
</dbReference>
<sequence>MKNNLNSSSVKMKKPTTYCVRVAYDGSHFSGWAKQIGLRTVEGEINKILRAIFQVEIAINGASRTDSGVHGYDQVFTFALPFWMEPNNLKVILEQHFTRDIKIKNVTVVANKYDIRKHVRYKEYRYYINTGAHNPFKINYQLQYCKKISLKKLRKALKLFTGRNYFYNFSGLAKGDAKNPYRRIDKIRVWQRKGQLTIVVKAKGFVRYQIRYIIGAALDYSQDKVTLDEIKQYLSAKEKEKYPYPKASASGLYLYKIVLN</sequence>
<evidence type="ECO:0000256" key="4">
    <source>
        <dbReference type="HAMAP-Rule" id="MF_00171"/>
    </source>
</evidence>
<keyword evidence="2 4" id="KW-0819">tRNA processing</keyword>
<evidence type="ECO:0000313" key="9">
    <source>
        <dbReference type="EMBL" id="NKE38685.1"/>
    </source>
</evidence>
<dbReference type="PANTHER" id="PTHR11142">
    <property type="entry name" value="PSEUDOURIDYLATE SYNTHASE"/>
    <property type="match status" value="1"/>
</dbReference>
<dbReference type="InterPro" id="IPR020103">
    <property type="entry name" value="PsdUridine_synth_cat_dom_sf"/>
</dbReference>
<feature type="active site" description="Nucleophile" evidence="4 5">
    <location>
        <position position="66"/>
    </location>
</feature>
<evidence type="ECO:0000256" key="2">
    <source>
        <dbReference type="ARBA" id="ARBA00022694"/>
    </source>
</evidence>
<comment type="similarity">
    <text evidence="1 4 7">Belongs to the tRNA pseudouridine synthase TruA family.</text>
</comment>
<evidence type="ECO:0000256" key="3">
    <source>
        <dbReference type="ARBA" id="ARBA00023235"/>
    </source>
</evidence>
<dbReference type="Pfam" id="PF01416">
    <property type="entry name" value="PseudoU_synth_1"/>
    <property type="match status" value="1"/>
</dbReference>
<keyword evidence="3 4" id="KW-0413">Isomerase</keyword>
<dbReference type="AlphaFoldDB" id="A0A846TT48"/>
<dbReference type="HAMAP" id="MF_00171">
    <property type="entry name" value="TruA"/>
    <property type="match status" value="1"/>
</dbReference>
<feature type="domain" description="Pseudouridine synthase I TruA alpha/beta" evidence="8">
    <location>
        <begin position="156"/>
        <end position="257"/>
    </location>
</feature>
<dbReference type="GO" id="GO:0031119">
    <property type="term" value="P:tRNA pseudouridine synthesis"/>
    <property type="evidence" value="ECO:0007669"/>
    <property type="project" value="UniProtKB-UniRule"/>
</dbReference>
<dbReference type="Gene3D" id="3.30.70.660">
    <property type="entry name" value="Pseudouridine synthase I, catalytic domain, C-terminal subdomain"/>
    <property type="match status" value="1"/>
</dbReference>
<dbReference type="InterPro" id="IPR020094">
    <property type="entry name" value="TruA/RsuA/RluB/E/F_N"/>
</dbReference>
<accession>A0A846TT48</accession>
<proteinExistence type="inferred from homology"/>
<organism evidence="9 10">
    <name type="scientific">Spiroplasma platyhelix PALS-1</name>
    <dbReference type="NCBI Taxonomy" id="1276218"/>
    <lineage>
        <taxon>Bacteria</taxon>
        <taxon>Bacillati</taxon>
        <taxon>Mycoplasmatota</taxon>
        <taxon>Mollicutes</taxon>
        <taxon>Entomoplasmatales</taxon>
        <taxon>Spiroplasmataceae</taxon>
        <taxon>Spiroplasma</taxon>
    </lineage>
</organism>
<dbReference type="InterPro" id="IPR001406">
    <property type="entry name" value="PsdUridine_synth_TruA"/>
</dbReference>
<dbReference type="RefSeq" id="WP_168105156.1">
    <property type="nucleotide sequence ID" value="NZ_CP051215.1"/>
</dbReference>
<dbReference type="Proteomes" id="UP000584587">
    <property type="component" value="Unassembled WGS sequence"/>
</dbReference>
<evidence type="ECO:0000256" key="5">
    <source>
        <dbReference type="PIRSR" id="PIRSR001430-1"/>
    </source>
</evidence>
<gene>
    <name evidence="4 9" type="primary">truA</name>
    <name evidence="9" type="ORF">HER12_02805</name>
</gene>
<comment type="caution">
    <text evidence="4">Lacks conserved residue(s) required for the propagation of feature annotation.</text>
</comment>
<name>A0A846TT48_9MOLU</name>
<keyword evidence="10" id="KW-1185">Reference proteome</keyword>
<protein>
    <recommendedName>
        <fullName evidence="4">tRNA pseudouridine synthase A</fullName>
        <ecNumber evidence="4">5.4.99.12</ecNumber>
    </recommendedName>
    <alternativeName>
        <fullName evidence="4">tRNA pseudouridine(38-40) synthase</fullName>
    </alternativeName>
    <alternativeName>
        <fullName evidence="4">tRNA pseudouridylate synthase I</fullName>
    </alternativeName>
    <alternativeName>
        <fullName evidence="4">tRNA-uridine isomerase I</fullName>
    </alternativeName>
</protein>
<evidence type="ECO:0000259" key="8">
    <source>
        <dbReference type="Pfam" id="PF01416"/>
    </source>
</evidence>
<dbReference type="GO" id="GO:0160147">
    <property type="term" value="F:tRNA pseudouridine(38-40) synthase activity"/>
    <property type="evidence" value="ECO:0007669"/>
    <property type="project" value="UniProtKB-EC"/>
</dbReference>
<dbReference type="NCBIfam" id="TIGR00071">
    <property type="entry name" value="hisT_truA"/>
    <property type="match status" value="1"/>
</dbReference>
<dbReference type="EC" id="5.4.99.12" evidence="4"/>
<comment type="catalytic activity">
    <reaction evidence="4 7">
        <text>uridine(38/39/40) in tRNA = pseudouridine(38/39/40) in tRNA</text>
        <dbReference type="Rhea" id="RHEA:22376"/>
        <dbReference type="Rhea" id="RHEA-COMP:10085"/>
        <dbReference type="Rhea" id="RHEA-COMP:10087"/>
        <dbReference type="ChEBI" id="CHEBI:65314"/>
        <dbReference type="ChEBI" id="CHEBI:65315"/>
        <dbReference type="EC" id="5.4.99.12"/>
    </reaction>
</comment>